<feature type="region of interest" description="Disordered" evidence="1">
    <location>
        <begin position="136"/>
        <end position="173"/>
    </location>
</feature>
<evidence type="ECO:0000313" key="3">
    <source>
        <dbReference type="Proteomes" id="UP000219335"/>
    </source>
</evidence>
<name>A0A286AJY8_9PROT</name>
<dbReference type="Proteomes" id="UP000219335">
    <property type="component" value="Unassembled WGS sequence"/>
</dbReference>
<organism evidence="2 3">
    <name type="scientific">Nitrosomonas ureae</name>
    <dbReference type="NCBI Taxonomy" id="44577"/>
    <lineage>
        <taxon>Bacteria</taxon>
        <taxon>Pseudomonadati</taxon>
        <taxon>Pseudomonadota</taxon>
        <taxon>Betaproteobacteria</taxon>
        <taxon>Nitrosomonadales</taxon>
        <taxon>Nitrosomonadaceae</taxon>
        <taxon>Nitrosomonas</taxon>
    </lineage>
</organism>
<reference evidence="2 3" key="1">
    <citation type="submission" date="2017-09" db="EMBL/GenBank/DDBJ databases">
        <authorList>
            <person name="Ehlers B."/>
            <person name="Leendertz F.H."/>
        </authorList>
    </citation>
    <scope>NUCLEOTIDE SEQUENCE [LARGE SCALE GENOMIC DNA]</scope>
    <source>
        <strain evidence="2 3">Nm42</strain>
    </source>
</reference>
<sequence length="173" mass="19172">MIQPRLRIPYSDIRIACEWKNDIKPMSSNIGHEGISIGPKINLDNSENLDTQLTVSIDASKGIPATLNLVRGYVSYEGEIDLSSHNMSGQLETGINVGVELGKWDITLGKIGINIGTQFGITMQLFGYQGSLRCSESKHESTSNDDLHDPKSWKPHDKSAEDFDKAERKRNIA</sequence>
<dbReference type="AlphaFoldDB" id="A0A286AJY8"/>
<evidence type="ECO:0000256" key="1">
    <source>
        <dbReference type="SAM" id="MobiDB-lite"/>
    </source>
</evidence>
<accession>A0A286AJY8</accession>
<evidence type="ECO:0000313" key="2">
    <source>
        <dbReference type="EMBL" id="SOD22169.1"/>
    </source>
</evidence>
<proteinExistence type="predicted"/>
<gene>
    <name evidence="2" type="ORF">SAMN06297164_3375</name>
</gene>
<protein>
    <submittedName>
        <fullName evidence="2">Uncharacterized protein</fullName>
    </submittedName>
</protein>
<dbReference type="EMBL" id="OCMU01000003">
    <property type="protein sequence ID" value="SOD22169.1"/>
    <property type="molecule type" value="Genomic_DNA"/>
</dbReference>